<dbReference type="InterPro" id="IPR043502">
    <property type="entry name" value="DNA/RNA_pol_sf"/>
</dbReference>
<dbReference type="GO" id="GO:0071897">
    <property type="term" value="P:DNA biosynthetic process"/>
    <property type="evidence" value="ECO:0007669"/>
    <property type="project" value="UniProtKB-ARBA"/>
</dbReference>
<dbReference type="AlphaFoldDB" id="A0AAV1KTU4"/>
<organism evidence="2 3">
    <name type="scientific">Parnassius mnemosyne</name>
    <name type="common">clouded apollo</name>
    <dbReference type="NCBI Taxonomy" id="213953"/>
    <lineage>
        <taxon>Eukaryota</taxon>
        <taxon>Metazoa</taxon>
        <taxon>Ecdysozoa</taxon>
        <taxon>Arthropoda</taxon>
        <taxon>Hexapoda</taxon>
        <taxon>Insecta</taxon>
        <taxon>Pterygota</taxon>
        <taxon>Neoptera</taxon>
        <taxon>Endopterygota</taxon>
        <taxon>Lepidoptera</taxon>
        <taxon>Glossata</taxon>
        <taxon>Ditrysia</taxon>
        <taxon>Papilionoidea</taxon>
        <taxon>Papilionidae</taxon>
        <taxon>Parnassiinae</taxon>
        <taxon>Parnassini</taxon>
        <taxon>Parnassius</taxon>
        <taxon>Driopa</taxon>
    </lineage>
</organism>
<protein>
    <recommendedName>
        <fullName evidence="1">Reverse transcriptase domain-containing protein</fullName>
    </recommendedName>
</protein>
<feature type="domain" description="Reverse transcriptase" evidence="1">
    <location>
        <begin position="69"/>
        <end position="300"/>
    </location>
</feature>
<evidence type="ECO:0000259" key="1">
    <source>
        <dbReference type="PROSITE" id="PS50878"/>
    </source>
</evidence>
<accession>A0AAV1KTU4</accession>
<gene>
    <name evidence="2" type="ORF">PARMNEM_LOCUS7379</name>
</gene>
<proteinExistence type="predicted"/>
<reference evidence="2 3" key="1">
    <citation type="submission" date="2023-11" db="EMBL/GenBank/DDBJ databases">
        <authorList>
            <person name="Hedman E."/>
            <person name="Englund M."/>
            <person name="Stromberg M."/>
            <person name="Nyberg Akerstrom W."/>
            <person name="Nylinder S."/>
            <person name="Jareborg N."/>
            <person name="Kallberg Y."/>
            <person name="Kronander E."/>
        </authorList>
    </citation>
    <scope>NUCLEOTIDE SEQUENCE [LARGE SCALE GENOMIC DNA]</scope>
</reference>
<sequence length="300" mass="34160">MSDETFELNEIEIPKEEEIDRDISIDEIMKAMKSMKAGKAAGYDRVSLEMLRAGEGVVADLMYTLFNLCWELKRIFPDPWKLAKIKPIPKSPNVQEINNLRPISILPTLSKILERVVCSQLTRYLEDNHILPETQSGFRRGYGTETALLHVTDDITTASDKGKGSILVLLDFTRAFACINHDILLAKLSYYGVSEATCKWFYSFLSNRSQYVEINTDQGEVMQSSIRRTSRGTPQGSILSPILFILFTADISKVLKHSKIHLYADDTQIYHSFKPEQTENVVMKLNEDLSAILQWAKKMV</sequence>
<comment type="caution">
    <text evidence="2">The sequence shown here is derived from an EMBL/GenBank/DDBJ whole genome shotgun (WGS) entry which is preliminary data.</text>
</comment>
<name>A0AAV1KTU4_9NEOP</name>
<dbReference type="Proteomes" id="UP001314205">
    <property type="component" value="Unassembled WGS sequence"/>
</dbReference>
<evidence type="ECO:0000313" key="3">
    <source>
        <dbReference type="Proteomes" id="UP001314205"/>
    </source>
</evidence>
<dbReference type="Pfam" id="PF00078">
    <property type="entry name" value="RVT_1"/>
    <property type="match status" value="1"/>
</dbReference>
<dbReference type="SUPFAM" id="SSF56672">
    <property type="entry name" value="DNA/RNA polymerases"/>
    <property type="match status" value="1"/>
</dbReference>
<dbReference type="InterPro" id="IPR000477">
    <property type="entry name" value="RT_dom"/>
</dbReference>
<dbReference type="PANTHER" id="PTHR33332">
    <property type="entry name" value="REVERSE TRANSCRIPTASE DOMAIN-CONTAINING PROTEIN"/>
    <property type="match status" value="1"/>
</dbReference>
<dbReference type="CDD" id="cd01650">
    <property type="entry name" value="RT_nLTR_like"/>
    <property type="match status" value="1"/>
</dbReference>
<keyword evidence="3" id="KW-1185">Reference proteome</keyword>
<dbReference type="PROSITE" id="PS50878">
    <property type="entry name" value="RT_POL"/>
    <property type="match status" value="1"/>
</dbReference>
<dbReference type="EMBL" id="CAVLGL010000080">
    <property type="protein sequence ID" value="CAK1586423.1"/>
    <property type="molecule type" value="Genomic_DNA"/>
</dbReference>
<evidence type="ECO:0000313" key="2">
    <source>
        <dbReference type="EMBL" id="CAK1586423.1"/>
    </source>
</evidence>